<comment type="caution">
    <text evidence="1">The sequence shown here is derived from an EMBL/GenBank/DDBJ whole genome shotgun (WGS) entry which is preliminary data.</text>
</comment>
<accession>A0ACC0M4N7</accession>
<keyword evidence="2" id="KW-1185">Reference proteome</keyword>
<organism evidence="1 2">
    <name type="scientific">Rhododendron molle</name>
    <name type="common">Chinese azalea</name>
    <name type="synonym">Azalea mollis</name>
    <dbReference type="NCBI Taxonomy" id="49168"/>
    <lineage>
        <taxon>Eukaryota</taxon>
        <taxon>Viridiplantae</taxon>
        <taxon>Streptophyta</taxon>
        <taxon>Embryophyta</taxon>
        <taxon>Tracheophyta</taxon>
        <taxon>Spermatophyta</taxon>
        <taxon>Magnoliopsida</taxon>
        <taxon>eudicotyledons</taxon>
        <taxon>Gunneridae</taxon>
        <taxon>Pentapetalae</taxon>
        <taxon>asterids</taxon>
        <taxon>Ericales</taxon>
        <taxon>Ericaceae</taxon>
        <taxon>Ericoideae</taxon>
        <taxon>Rhodoreae</taxon>
        <taxon>Rhododendron</taxon>
    </lineage>
</organism>
<proteinExistence type="predicted"/>
<reference evidence="1" key="1">
    <citation type="submission" date="2022-02" db="EMBL/GenBank/DDBJ databases">
        <title>Plant Genome Project.</title>
        <authorList>
            <person name="Zhang R.-G."/>
        </authorList>
    </citation>
    <scope>NUCLEOTIDE SEQUENCE</scope>
    <source>
        <strain evidence="1">AT1</strain>
    </source>
</reference>
<dbReference type="Proteomes" id="UP001062846">
    <property type="component" value="Chromosome 10"/>
</dbReference>
<evidence type="ECO:0000313" key="2">
    <source>
        <dbReference type="Proteomes" id="UP001062846"/>
    </source>
</evidence>
<evidence type="ECO:0000313" key="1">
    <source>
        <dbReference type="EMBL" id="KAI8535482.1"/>
    </source>
</evidence>
<sequence length="204" mass="21666">MADHGGIEGGGEVVDRSEDREGPMEHHATEGDPRVTEEVGAVRPSAEPVNSDIVAEERSSGVGGNSSEASNSGAVGDESRPNQTLPRDSAKDKSVVDAETEITEDATLEIREEDIAFRPPMTAATSSRHVPITLDDVAEHALDEIFAKLLEDNPVIGEYVLKAKEDRARAIEASEAAVRAERERTGLGGLAADIEAEEREAEAA</sequence>
<gene>
    <name evidence="1" type="ORF">RHMOL_Rhmol10G0177900</name>
</gene>
<dbReference type="EMBL" id="CM046397">
    <property type="protein sequence ID" value="KAI8535482.1"/>
    <property type="molecule type" value="Genomic_DNA"/>
</dbReference>
<name>A0ACC0M4N7_RHOML</name>
<protein>
    <submittedName>
        <fullName evidence="1">Uncharacterized protein</fullName>
    </submittedName>
</protein>